<dbReference type="Pfam" id="PF03031">
    <property type="entry name" value="NIF"/>
    <property type="match status" value="1"/>
</dbReference>
<comment type="subcellular location">
    <subcellularLocation>
        <location evidence="1">Mitochondrion inner membrane</location>
        <topology evidence="1">Single-pass membrane protein</topology>
    </subcellularLocation>
</comment>
<feature type="non-terminal residue" evidence="4">
    <location>
        <position position="1"/>
    </location>
</feature>
<dbReference type="InterPro" id="IPR036412">
    <property type="entry name" value="HAD-like_sf"/>
</dbReference>
<comment type="function">
    <text evidence="1">Essential component of the TIM23 complex, a complex that mediates the translocation of transit peptide-containing proteins across the mitochondrial inner membrane.</text>
</comment>
<dbReference type="InterPro" id="IPR023214">
    <property type="entry name" value="HAD_sf"/>
</dbReference>
<gene>
    <name evidence="4" type="ORF">BSAL_64280</name>
</gene>
<sequence>YVSRSTNDDSGTRTSHKHHSNHNHAVRCGAPAVKGAAIHHRPTATVRRSLRVSDCSHSGRCLGNYSCSRHRQFTNAQYPRWCAVTLVVLQRAPGHHASPPSAVQRHQPLHLCVGAPPHRRQCSSPFYGILHDNNLLPPLYVPPIETLDCFFFSAYPTVATVGGALGIIRARDTGNSPTRSTLGGVRSLSSSYRELPVTTPVPHPQFSATNPFTSALGLPRTAGNAVRRLGPSRGGAVSSSVDSALGAHGILHDNNLLPPLYVPPIETLDCVTAPRPTGYPESPTLPSPHATPSTPGSPNTPGAAASPRTTPLQHRGAVCIVFDLDETLCNNRRPGKALLRPHTMELLHHLHSLRNDPQVNCYVELVLWTASMECVARPVVERIDPTGALFQHRIYRDRRWYKETGYTKDLKRLGREMHHTVIIENSPASVHLNRKHSILVKDFVSGQDTDLVVVKEVLDGWIRQVGACARALQAPPPNDAQAPNSIVKFLSEHPNINSGNEVVSRPSLPPSRNGPGFPGLAGKTPSAGGLRGPAMQSIGLSLTRVAINRPSAISRGRLF</sequence>
<evidence type="ECO:0000259" key="3">
    <source>
        <dbReference type="PROSITE" id="PS50969"/>
    </source>
</evidence>
<dbReference type="GO" id="GO:0005744">
    <property type="term" value="C:TIM23 mitochondrial import inner membrane translocase complex"/>
    <property type="evidence" value="ECO:0007669"/>
    <property type="project" value="UniProtKB-UniRule"/>
</dbReference>
<comment type="subunit">
    <text evidence="1">Component of the TIM23 complex.</text>
</comment>
<evidence type="ECO:0000256" key="2">
    <source>
        <dbReference type="SAM" id="MobiDB-lite"/>
    </source>
</evidence>
<dbReference type="AlphaFoldDB" id="A0A0S4ISQ5"/>
<dbReference type="Proteomes" id="UP000051952">
    <property type="component" value="Unassembled WGS sequence"/>
</dbReference>
<evidence type="ECO:0000313" key="4">
    <source>
        <dbReference type="EMBL" id="CUF63584.1"/>
    </source>
</evidence>
<dbReference type="Gene3D" id="3.40.50.1000">
    <property type="entry name" value="HAD superfamily/HAD-like"/>
    <property type="match status" value="1"/>
</dbReference>
<comment type="similarity">
    <text evidence="1">Belongs to the TIM50 family.</text>
</comment>
<keyword evidence="1" id="KW-0496">Mitochondrion</keyword>
<feature type="compositionally biased region" description="Basic and acidic residues" evidence="2">
    <location>
        <begin position="1"/>
        <end position="11"/>
    </location>
</feature>
<proteinExistence type="inferred from homology"/>
<keyword evidence="1" id="KW-0811">Translocation</keyword>
<dbReference type="GO" id="GO:0015031">
    <property type="term" value="P:protein transport"/>
    <property type="evidence" value="ECO:0007669"/>
    <property type="project" value="UniProtKB-KW"/>
</dbReference>
<dbReference type="SMART" id="SM00577">
    <property type="entry name" value="CPDc"/>
    <property type="match status" value="1"/>
</dbReference>
<keyword evidence="1" id="KW-0653">Protein transport</keyword>
<dbReference type="CDD" id="cd07521">
    <property type="entry name" value="HAD_FCP1-like"/>
    <property type="match status" value="1"/>
</dbReference>
<keyword evidence="1" id="KW-0809">Transit peptide</keyword>
<protein>
    <recommendedName>
        <fullName evidence="1">Mitochondrial import inner membrane translocase subunit TIM50</fullName>
    </recommendedName>
</protein>
<evidence type="ECO:0000313" key="5">
    <source>
        <dbReference type="Proteomes" id="UP000051952"/>
    </source>
</evidence>
<dbReference type="InterPro" id="IPR004274">
    <property type="entry name" value="FCP1_dom"/>
</dbReference>
<feature type="compositionally biased region" description="Basic residues" evidence="2">
    <location>
        <begin position="14"/>
        <end position="23"/>
    </location>
</feature>
<dbReference type="PROSITE" id="PS50969">
    <property type="entry name" value="FCP1"/>
    <property type="match status" value="1"/>
</dbReference>
<name>A0A0S4ISQ5_BODSA</name>
<organism evidence="4 5">
    <name type="scientific">Bodo saltans</name>
    <name type="common">Flagellated protozoan</name>
    <dbReference type="NCBI Taxonomy" id="75058"/>
    <lineage>
        <taxon>Eukaryota</taxon>
        <taxon>Discoba</taxon>
        <taxon>Euglenozoa</taxon>
        <taxon>Kinetoplastea</taxon>
        <taxon>Metakinetoplastina</taxon>
        <taxon>Eubodonida</taxon>
        <taxon>Bodonidae</taxon>
        <taxon>Bodo</taxon>
    </lineage>
</organism>
<feature type="domain" description="FCP1 homology" evidence="3">
    <location>
        <begin position="313"/>
        <end position="465"/>
    </location>
</feature>
<feature type="compositionally biased region" description="Low complexity" evidence="2">
    <location>
        <begin position="291"/>
        <end position="302"/>
    </location>
</feature>
<dbReference type="PANTHER" id="PTHR12210">
    <property type="entry name" value="DULLARD PROTEIN PHOSPHATASE"/>
    <property type="match status" value="1"/>
</dbReference>
<dbReference type="SUPFAM" id="SSF56784">
    <property type="entry name" value="HAD-like"/>
    <property type="match status" value="1"/>
</dbReference>
<keyword evidence="1" id="KW-0813">Transport</keyword>
<dbReference type="VEuPathDB" id="TriTrypDB:BSAL_64280"/>
<feature type="region of interest" description="Disordered" evidence="2">
    <location>
        <begin position="498"/>
        <end position="524"/>
    </location>
</feature>
<reference evidence="5" key="1">
    <citation type="submission" date="2015-09" db="EMBL/GenBank/DDBJ databases">
        <authorList>
            <consortium name="Pathogen Informatics"/>
        </authorList>
    </citation>
    <scope>NUCLEOTIDE SEQUENCE [LARGE SCALE GENOMIC DNA]</scope>
    <source>
        <strain evidence="5">Lake Konstanz</strain>
    </source>
</reference>
<accession>A0A0S4ISQ5</accession>
<keyword evidence="5" id="KW-1185">Reference proteome</keyword>
<dbReference type="InterPro" id="IPR050365">
    <property type="entry name" value="TIM50"/>
</dbReference>
<dbReference type="EMBL" id="CYKH01000373">
    <property type="protein sequence ID" value="CUF63584.1"/>
    <property type="molecule type" value="Genomic_DNA"/>
</dbReference>
<dbReference type="OrthoDB" id="277011at2759"/>
<feature type="region of interest" description="Disordered" evidence="2">
    <location>
        <begin position="1"/>
        <end position="23"/>
    </location>
</feature>
<feature type="region of interest" description="Disordered" evidence="2">
    <location>
        <begin position="273"/>
        <end position="310"/>
    </location>
</feature>
<evidence type="ECO:0000256" key="1">
    <source>
        <dbReference type="RuleBase" id="RU365079"/>
    </source>
</evidence>